<dbReference type="InterPro" id="IPR036866">
    <property type="entry name" value="RibonucZ/Hydroxyglut_hydro"/>
</dbReference>
<protein>
    <submittedName>
        <fullName evidence="2">MBL fold metallo-hydrolase</fullName>
    </submittedName>
</protein>
<name>A0ABY8AUE6_9GAMM</name>
<dbReference type="PANTHER" id="PTHR15032">
    <property type="entry name" value="N-ACYL-PHOSPHATIDYLETHANOLAMINE-HYDROLYZING PHOSPHOLIPASE D"/>
    <property type="match status" value="1"/>
</dbReference>
<gene>
    <name evidence="2" type="ORF">PXX05_12760</name>
</gene>
<evidence type="ECO:0000313" key="3">
    <source>
        <dbReference type="Proteomes" id="UP001222087"/>
    </source>
</evidence>
<feature type="domain" description="Metallo-beta-lactamase" evidence="1">
    <location>
        <begin position="235"/>
        <end position="421"/>
    </location>
</feature>
<dbReference type="Proteomes" id="UP001222087">
    <property type="component" value="Chromosome"/>
</dbReference>
<evidence type="ECO:0000259" key="1">
    <source>
        <dbReference type="Pfam" id="PF12706"/>
    </source>
</evidence>
<evidence type="ECO:0000313" key="2">
    <source>
        <dbReference type="EMBL" id="WED42757.1"/>
    </source>
</evidence>
<reference evidence="2 3" key="1">
    <citation type="submission" date="2023-02" db="EMBL/GenBank/DDBJ databases">
        <title>Genome Sequence of L. cardiaca H63T.</title>
        <authorList>
            <person name="Lopez A.E."/>
            <person name="Cianciotto N.P."/>
        </authorList>
    </citation>
    <scope>NUCLEOTIDE SEQUENCE [LARGE SCALE GENOMIC DNA]</scope>
    <source>
        <strain evidence="2 3">H63</strain>
    </source>
</reference>
<dbReference type="InterPro" id="IPR001279">
    <property type="entry name" value="Metallo-B-lactamas"/>
</dbReference>
<dbReference type="EMBL" id="CP119078">
    <property type="protein sequence ID" value="WED42757.1"/>
    <property type="molecule type" value="Genomic_DNA"/>
</dbReference>
<dbReference type="PANTHER" id="PTHR15032:SF36">
    <property type="entry name" value="METALLO-BETA-LACTAMASE DOMAIN-CONTAINING PROTEIN"/>
    <property type="match status" value="1"/>
</dbReference>
<sequence>MPKILTSKAAIKLAQDNIHFLLHHSYTDAAYLELSTAHQISANRFLKTKTRELVKNYLQDLIDDLQEAQVTKQFPQLQLSFQKLLQLKPKFLKDLNLRLPENLFRSFSVTKHPLSAPENRFYHRQDLTLINHDSKTGLYTSPDDEMAHRHGKEAQRIFFSTQIERFKSFINYWFAKLGIYIFEKASYEEHDYLYTEIYADDLGVDPFNDENGSHFWVGHATNLIKIPTAHGPLHILTDPVEGHLNALLYPRMTQEANKIDGSQRPMLPKIDIVVISHNHRDHVDIATLQKLIEQQPLMVIPEGDYQLFADLGFNNIVELKWWEEIAIHHENNKILNMTAVPTKHWSGRGLCDAHHSAFNGYVFEAPTLNGDIYFAGDTALMADKTFEPVTEVFNIKTSIQPGGPDDVREDMKSTHQSSADAILMHFKILFANYKKLRAEEKDIHAFLLQAKTVKTIYNHTATFKLGNLRLRDTFYSRNRLIAAFKEDAAWRNLHLRSYELEVFNGIEQLIKQMIFDGEQTLSSQDIIDIITTSVVVPKIGERQELVNSTPTPTQQVNYRNLILNKRALVEYDALSNAFFSNVSASNFNLNDLVISLLKTYNKPWHARFSRSHSQLNLEDFMEKIQTCSDTEKLLGLIHEMEHALQPLNVHGHMSSLLNYSKWLIGFATQPNPQQALHEFFICQKIKKQVDVEIKHKGHFSWFTDSRKEKQAYFRELGNKLERQPCTISAYRENIRQWNNDLTSNEDGNPLLQHRFFAFDTPQSQQTVESIFSTLEYGK</sequence>
<organism evidence="2 3">
    <name type="scientific">Legionella cardiaca</name>
    <dbReference type="NCBI Taxonomy" id="1071983"/>
    <lineage>
        <taxon>Bacteria</taxon>
        <taxon>Pseudomonadati</taxon>
        <taxon>Pseudomonadota</taxon>
        <taxon>Gammaproteobacteria</taxon>
        <taxon>Legionellales</taxon>
        <taxon>Legionellaceae</taxon>
        <taxon>Legionella</taxon>
    </lineage>
</organism>
<keyword evidence="3" id="KW-1185">Reference proteome</keyword>
<accession>A0ABY8AUE6</accession>
<dbReference type="Pfam" id="PF12706">
    <property type="entry name" value="Lactamase_B_2"/>
    <property type="match status" value="1"/>
</dbReference>
<dbReference type="Gene3D" id="3.60.15.10">
    <property type="entry name" value="Ribonuclease Z/Hydroxyacylglutathione hydrolase-like"/>
    <property type="match status" value="1"/>
</dbReference>
<proteinExistence type="predicted"/>
<dbReference type="RefSeq" id="WP_275088573.1">
    <property type="nucleotide sequence ID" value="NZ_CP119078.1"/>
</dbReference>
<dbReference type="SUPFAM" id="SSF56281">
    <property type="entry name" value="Metallo-hydrolase/oxidoreductase"/>
    <property type="match status" value="1"/>
</dbReference>